<comment type="caution">
    <text evidence="1">The sequence shown here is derived from an EMBL/GenBank/DDBJ whole genome shotgun (WGS) entry which is preliminary data.</text>
</comment>
<gene>
    <name evidence="1" type="ORF">O181_050942</name>
</gene>
<dbReference type="Proteomes" id="UP000765509">
    <property type="component" value="Unassembled WGS sequence"/>
</dbReference>
<name>A0A9Q3HP23_9BASI</name>
<keyword evidence="2" id="KW-1185">Reference proteome</keyword>
<organism evidence="1 2">
    <name type="scientific">Austropuccinia psidii MF-1</name>
    <dbReference type="NCBI Taxonomy" id="1389203"/>
    <lineage>
        <taxon>Eukaryota</taxon>
        <taxon>Fungi</taxon>
        <taxon>Dikarya</taxon>
        <taxon>Basidiomycota</taxon>
        <taxon>Pucciniomycotina</taxon>
        <taxon>Pucciniomycetes</taxon>
        <taxon>Pucciniales</taxon>
        <taxon>Sphaerophragmiaceae</taxon>
        <taxon>Austropuccinia</taxon>
    </lineage>
</organism>
<evidence type="ECO:0000313" key="2">
    <source>
        <dbReference type="Proteomes" id="UP000765509"/>
    </source>
</evidence>
<proteinExistence type="predicted"/>
<evidence type="ECO:0000313" key="1">
    <source>
        <dbReference type="EMBL" id="MBW0511227.1"/>
    </source>
</evidence>
<sequence length="131" mass="14781">MDKSSMDTIFQSMASGNHQREPTQLPARFPLTIEGKFSLPSMDPILKVPQVLHIGYNIPLWTIISQQSNGDIFRTKLSDPKSIPKLITNFEGGLFSYSVWQLPGGYQKDFLRTPTTWPCRGWVGNFSSGLF</sequence>
<reference evidence="1" key="1">
    <citation type="submission" date="2021-03" db="EMBL/GenBank/DDBJ databases">
        <title>Draft genome sequence of rust myrtle Austropuccinia psidii MF-1, a brazilian biotype.</title>
        <authorList>
            <person name="Quecine M.C."/>
            <person name="Pachon D.M.R."/>
            <person name="Bonatelli M.L."/>
            <person name="Correr F.H."/>
            <person name="Franceschini L.M."/>
            <person name="Leite T.F."/>
            <person name="Margarido G.R.A."/>
            <person name="Almeida C.A."/>
            <person name="Ferrarezi J.A."/>
            <person name="Labate C.A."/>
        </authorList>
    </citation>
    <scope>NUCLEOTIDE SEQUENCE</scope>
    <source>
        <strain evidence="1">MF-1</strain>
    </source>
</reference>
<accession>A0A9Q3HP23</accession>
<dbReference type="AlphaFoldDB" id="A0A9Q3HP23"/>
<dbReference type="EMBL" id="AVOT02022064">
    <property type="protein sequence ID" value="MBW0511227.1"/>
    <property type="molecule type" value="Genomic_DNA"/>
</dbReference>
<protein>
    <submittedName>
        <fullName evidence="1">Uncharacterized protein</fullName>
    </submittedName>
</protein>